<evidence type="ECO:0000313" key="3">
    <source>
        <dbReference type="EMBL" id="TWX55336.1"/>
    </source>
</evidence>
<dbReference type="InterPro" id="IPR025711">
    <property type="entry name" value="PepSY"/>
</dbReference>
<dbReference type="Gene3D" id="3.10.450.40">
    <property type="match status" value="1"/>
</dbReference>
<dbReference type="RefSeq" id="WP_146800556.1">
    <property type="nucleotide sequence ID" value="NZ_VOLP01000028.1"/>
</dbReference>
<feature type="chain" id="PRO_5023033127" evidence="1">
    <location>
        <begin position="22"/>
        <end position="98"/>
    </location>
</feature>
<gene>
    <name evidence="3" type="ORF">ESZ26_16535</name>
    <name evidence="4" type="ORF">ESZ27_14590</name>
</gene>
<evidence type="ECO:0000256" key="1">
    <source>
        <dbReference type="SAM" id="SignalP"/>
    </source>
</evidence>
<dbReference type="AlphaFoldDB" id="A0A5C6Q749"/>
<comment type="caution">
    <text evidence="4">The sequence shown here is derived from an EMBL/GenBank/DDBJ whole genome shotgun (WGS) entry which is preliminary data.</text>
</comment>
<dbReference type="EMBL" id="VOLQ01000032">
    <property type="protein sequence ID" value="TWX64407.1"/>
    <property type="molecule type" value="Genomic_DNA"/>
</dbReference>
<protein>
    <submittedName>
        <fullName evidence="4">PepSY domain-containing protein</fullName>
    </submittedName>
</protein>
<dbReference type="OrthoDB" id="5772592at2"/>
<proteinExistence type="predicted"/>
<feature type="domain" description="PepSY" evidence="2">
    <location>
        <begin position="46"/>
        <end position="95"/>
    </location>
</feature>
<dbReference type="Proteomes" id="UP000321917">
    <property type="component" value="Unassembled WGS sequence"/>
</dbReference>
<evidence type="ECO:0000313" key="6">
    <source>
        <dbReference type="Proteomes" id="UP000321917"/>
    </source>
</evidence>
<keyword evidence="5" id="KW-1185">Reference proteome</keyword>
<evidence type="ECO:0000313" key="4">
    <source>
        <dbReference type="EMBL" id="TWX64407.1"/>
    </source>
</evidence>
<dbReference type="EMBL" id="VOLR01000029">
    <property type="protein sequence ID" value="TWX55336.1"/>
    <property type="molecule type" value="Genomic_DNA"/>
</dbReference>
<evidence type="ECO:0000313" key="5">
    <source>
        <dbReference type="Proteomes" id="UP000321525"/>
    </source>
</evidence>
<dbReference type="Pfam" id="PF03413">
    <property type="entry name" value="PepSY"/>
    <property type="match status" value="1"/>
</dbReference>
<feature type="signal peptide" evidence="1">
    <location>
        <begin position="1"/>
        <end position="21"/>
    </location>
</feature>
<dbReference type="Proteomes" id="UP000321525">
    <property type="component" value="Unassembled WGS sequence"/>
</dbReference>
<organism evidence="4 6">
    <name type="scientific">Colwellia hornerae</name>
    <dbReference type="NCBI Taxonomy" id="89402"/>
    <lineage>
        <taxon>Bacteria</taxon>
        <taxon>Pseudomonadati</taxon>
        <taxon>Pseudomonadota</taxon>
        <taxon>Gammaproteobacteria</taxon>
        <taxon>Alteromonadales</taxon>
        <taxon>Colwelliaceae</taxon>
        <taxon>Colwellia</taxon>
    </lineage>
</organism>
<reference evidence="4 6" key="1">
    <citation type="submission" date="2019-07" db="EMBL/GenBank/DDBJ databases">
        <title>Genomes of sea-ice associated Colwellia species.</title>
        <authorList>
            <person name="Bowman J.P."/>
        </authorList>
    </citation>
    <scope>NUCLEOTIDE SEQUENCE [LARGE SCALE GENOMIC DNA]</scope>
    <source>
        <strain evidence="3 5">ACAM 607</strain>
        <strain evidence="4 6">IC036</strain>
    </source>
</reference>
<keyword evidence="1" id="KW-0732">Signal</keyword>
<evidence type="ECO:0000259" key="2">
    <source>
        <dbReference type="Pfam" id="PF03413"/>
    </source>
</evidence>
<name>A0A5C6Q749_9GAMM</name>
<accession>A0A5C6Q749</accession>
<sequence>MKFVLPIVFLFIVTLSIDAIAQGGGAPLSSTIKNNKQSQQDLKVKSSKDAKKLVKSRFGGKVLKVESKKSGYQVKLFKTDGHIISVYVDAKTGKISGG</sequence>